<accession>A0A5M8PLB9</accession>
<evidence type="ECO:0000313" key="2">
    <source>
        <dbReference type="Proteomes" id="UP000324767"/>
    </source>
</evidence>
<comment type="caution">
    <text evidence="1">The sequence shown here is derived from an EMBL/GenBank/DDBJ whole genome shotgun (WGS) entry which is preliminary data.</text>
</comment>
<reference evidence="1 2" key="1">
    <citation type="submission" date="2019-09" db="EMBL/GenBank/DDBJ databases">
        <title>The hologenome of the rock-dwelling lichen Lasallia pustulata.</title>
        <authorList>
            <person name="Greshake Tzovaras B."/>
            <person name="Segers F."/>
            <person name="Bicker A."/>
            <person name="Dal Grande F."/>
            <person name="Otte J."/>
            <person name="Hankeln T."/>
            <person name="Schmitt I."/>
            <person name="Ebersberger I."/>
        </authorList>
    </citation>
    <scope>NUCLEOTIDE SEQUENCE [LARGE SCALE GENOMIC DNA]</scope>
    <source>
        <strain evidence="1">A1-1</strain>
    </source>
</reference>
<proteinExistence type="predicted"/>
<dbReference type="SUPFAM" id="SSF58100">
    <property type="entry name" value="Bacterial hemolysins"/>
    <property type="match status" value="1"/>
</dbReference>
<dbReference type="Gene3D" id="1.20.5.320">
    <property type="entry name" value="6-Phosphogluconate Dehydrogenase, domain 3"/>
    <property type="match status" value="1"/>
</dbReference>
<dbReference type="Proteomes" id="UP000324767">
    <property type="component" value="Unassembled WGS sequence"/>
</dbReference>
<gene>
    <name evidence="1" type="ORF">FRX48_05580</name>
</gene>
<dbReference type="Gene3D" id="1.20.5.190">
    <property type="match status" value="1"/>
</dbReference>
<dbReference type="OrthoDB" id="3641511at2759"/>
<protein>
    <submittedName>
        <fullName evidence="1">Putative transmembrane DDB_G0289901-like protein</fullName>
    </submittedName>
</protein>
<keyword evidence="1" id="KW-0472">Membrane</keyword>
<organism evidence="1 2">
    <name type="scientific">Lasallia pustulata</name>
    <dbReference type="NCBI Taxonomy" id="136370"/>
    <lineage>
        <taxon>Eukaryota</taxon>
        <taxon>Fungi</taxon>
        <taxon>Dikarya</taxon>
        <taxon>Ascomycota</taxon>
        <taxon>Pezizomycotina</taxon>
        <taxon>Lecanoromycetes</taxon>
        <taxon>OSLEUM clade</taxon>
        <taxon>Umbilicariomycetidae</taxon>
        <taxon>Umbilicariales</taxon>
        <taxon>Umbilicariaceae</taxon>
        <taxon>Lasallia</taxon>
    </lineage>
</organism>
<sequence length="191" mass="20585">MALQIPNLETLGQVGQVANHLAWNNEAATNNLLNQVLGQLRVMSNNIDGLRTDVNGLRTDVDGLRTDVNGLRTDVNGLRTDVDGLRTDVNGLRTGVNGLRTAVNGLCTAINATCFNAFETRFSSLDHNVTARIASLELSLPDDELTPLVNRITNQPILNFPNTLAAVDQMPHFHIDYVIAALGGTVQGDMA</sequence>
<name>A0A5M8PLB9_9LECA</name>
<evidence type="ECO:0000313" key="1">
    <source>
        <dbReference type="EMBL" id="KAA6410159.1"/>
    </source>
</evidence>
<dbReference type="EMBL" id="VXIT01000009">
    <property type="protein sequence ID" value="KAA6410159.1"/>
    <property type="molecule type" value="Genomic_DNA"/>
</dbReference>
<dbReference type="AlphaFoldDB" id="A0A5M8PLB9"/>
<keyword evidence="1" id="KW-0812">Transmembrane</keyword>